<name>A0A919RFR8_9ACTN</name>
<evidence type="ECO:0000313" key="4">
    <source>
        <dbReference type="Proteomes" id="UP000606172"/>
    </source>
</evidence>
<feature type="compositionally biased region" description="Basic and acidic residues" evidence="1">
    <location>
        <begin position="823"/>
        <end position="838"/>
    </location>
</feature>
<proteinExistence type="predicted"/>
<feature type="compositionally biased region" description="Pro residues" evidence="1">
    <location>
        <begin position="348"/>
        <end position="360"/>
    </location>
</feature>
<evidence type="ECO:0000256" key="1">
    <source>
        <dbReference type="SAM" id="MobiDB-lite"/>
    </source>
</evidence>
<feature type="compositionally biased region" description="Pro residues" evidence="1">
    <location>
        <begin position="808"/>
        <end position="817"/>
    </location>
</feature>
<dbReference type="Proteomes" id="UP000606172">
    <property type="component" value="Unassembled WGS sequence"/>
</dbReference>
<feature type="compositionally biased region" description="Low complexity" evidence="1">
    <location>
        <begin position="600"/>
        <end position="655"/>
    </location>
</feature>
<feature type="compositionally biased region" description="Low complexity" evidence="1">
    <location>
        <begin position="793"/>
        <end position="802"/>
    </location>
</feature>
<sequence length="878" mass="88388">MQELRLVAVSEDGTYLVLATAGRGTRFTLPVDDRLRAAVRGNFSRLGQYEIEVESPLRPKEIQARIRAGETAEEIAMTAGIPVERVRWFEGPVLQEREYMAQQAQRCAVRLPGDTSPGPILGDLVAERLSRRGVPADEIDWDSAKRDDGLWRVKLGFVWNGHTRNAEWLFDPRRRHISPNDDEAMRLSASEYVEPAPDTTVTPFVPRVAKLQPVPPLAPPVPFPSVIRHDPPAMRLEAEHIGHPRQLEQPPLRRETPGPTWADPAAPKIIPPDDEPGTVPAARLSDEGPAGPSRGIMQNLPPATAHTTPATAEGDHDMGDSTARTAFPHGDTPAIGTPTAQPPYGTAPTPPVTRPSPPPASDFHTRSAAPVSDTASPAIGGARPAAPLHDNPAHGFTAGRSPYDSPAARPAAPSASDRFGARSDEAAGGHGSAPTPLYGTPAHGPAADANRPTPLYDSPTGPAAHPARPDNVPAGGPAPETPAHDTDPPAGGPEDVRQSQPEAGRAPLGEASAPVTPSVSSPKDDVAASAEPHVQQSASAPTTASPGTASPAPAASTADSPAIVPPAATSPSAGPSAAVAPPADSPVMASPAAGPPSEVSPTAEPTASSPGTASPAASSADTASPAAGPPSGVSPTAEPAASSASTASPAAESAADVPPLAASPGMAPSADATPAAAQDVAASPTDVIPAATKEVPASSGEVATASGAGEVDSQSAKDASDAAAVPADAAQAEAAQAAAPPAATMPATPAPAATTPATPAGDQAGDKASAVPAAEETPAAEPAQKAGDAVESPQEPAAAAAKAEPKPDPAPAAPAKPAPGKQAAEKGGKGKAAADKTSEPPQAPPAPAQPTRPARRSRGRRASVPSWDEIMFGARRQD</sequence>
<dbReference type="RefSeq" id="WP_307825633.1">
    <property type="nucleotide sequence ID" value="NZ_BOOW01000013.1"/>
</dbReference>
<keyword evidence="4" id="KW-1185">Reference proteome</keyword>
<feature type="compositionally biased region" description="Basic and acidic residues" evidence="1">
    <location>
        <begin position="242"/>
        <end position="256"/>
    </location>
</feature>
<feature type="compositionally biased region" description="Low complexity" evidence="1">
    <location>
        <begin position="511"/>
        <end position="521"/>
    </location>
</feature>
<dbReference type="EMBL" id="BOOW01000013">
    <property type="protein sequence ID" value="GII91970.1"/>
    <property type="molecule type" value="Genomic_DNA"/>
</dbReference>
<dbReference type="Pfam" id="PF11268">
    <property type="entry name" value="DUF3071"/>
    <property type="match status" value="1"/>
</dbReference>
<feature type="compositionally biased region" description="Low complexity" evidence="1">
    <location>
        <begin position="301"/>
        <end position="312"/>
    </location>
</feature>
<dbReference type="InterPro" id="IPR047682">
    <property type="entry name" value="SepH-like"/>
</dbReference>
<feature type="compositionally biased region" description="Pro residues" evidence="1">
    <location>
        <begin position="841"/>
        <end position="850"/>
    </location>
</feature>
<feature type="compositionally biased region" description="Low complexity" evidence="1">
    <location>
        <begin position="400"/>
        <end position="418"/>
    </location>
</feature>
<evidence type="ECO:0000259" key="2">
    <source>
        <dbReference type="Pfam" id="PF11268"/>
    </source>
</evidence>
<organism evidence="3 4">
    <name type="scientific">Sinosporangium siamense</name>
    <dbReference type="NCBI Taxonomy" id="1367973"/>
    <lineage>
        <taxon>Bacteria</taxon>
        <taxon>Bacillati</taxon>
        <taxon>Actinomycetota</taxon>
        <taxon>Actinomycetes</taxon>
        <taxon>Streptosporangiales</taxon>
        <taxon>Streptosporangiaceae</taxon>
        <taxon>Sinosporangium</taxon>
    </lineage>
</organism>
<accession>A0A919RFR8</accession>
<dbReference type="NCBIfam" id="NF040712">
    <property type="entry name" value="SepH"/>
    <property type="match status" value="1"/>
</dbReference>
<comment type="caution">
    <text evidence="3">The sequence shown here is derived from an EMBL/GenBank/DDBJ whole genome shotgun (WGS) entry which is preliminary data.</text>
</comment>
<dbReference type="InterPro" id="IPR021421">
    <property type="entry name" value="DUF3071"/>
</dbReference>
<feature type="compositionally biased region" description="Low complexity" evidence="1">
    <location>
        <begin position="537"/>
        <end position="592"/>
    </location>
</feature>
<reference evidence="3" key="1">
    <citation type="submission" date="2021-01" db="EMBL/GenBank/DDBJ databases">
        <title>Whole genome shotgun sequence of Sinosporangium siamense NBRC 109515.</title>
        <authorList>
            <person name="Komaki H."/>
            <person name="Tamura T."/>
        </authorList>
    </citation>
    <scope>NUCLEOTIDE SEQUENCE</scope>
    <source>
        <strain evidence="3">NBRC 109515</strain>
    </source>
</reference>
<feature type="region of interest" description="Disordered" evidence="1">
    <location>
        <begin position="242"/>
        <end position="878"/>
    </location>
</feature>
<protein>
    <recommendedName>
        <fullName evidence="2">DUF3071 domain-containing protein</fullName>
    </recommendedName>
</protein>
<feature type="compositionally biased region" description="Low complexity" evidence="1">
    <location>
        <begin position="721"/>
        <end position="786"/>
    </location>
</feature>
<evidence type="ECO:0000313" key="3">
    <source>
        <dbReference type="EMBL" id="GII91970.1"/>
    </source>
</evidence>
<gene>
    <name evidence="3" type="ORF">Ssi02_22010</name>
</gene>
<feature type="compositionally biased region" description="Low complexity" evidence="1">
    <location>
        <begin position="667"/>
        <end position="686"/>
    </location>
</feature>
<dbReference type="AlphaFoldDB" id="A0A919RFR8"/>
<feature type="domain" description="DUF3071" evidence="2">
    <location>
        <begin position="1"/>
        <end position="170"/>
    </location>
</feature>